<keyword evidence="1" id="KW-0472">Membrane</keyword>
<dbReference type="KEGG" id="mbd:MEBOL_000004"/>
<feature type="domain" description="Inner membrane component" evidence="2">
    <location>
        <begin position="4"/>
        <end position="54"/>
    </location>
</feature>
<protein>
    <recommendedName>
        <fullName evidence="2">Inner membrane component domain-containing protein</fullName>
    </recommendedName>
</protein>
<dbReference type="InterPro" id="IPR031308">
    <property type="entry name" value="UCP028777"/>
</dbReference>
<evidence type="ECO:0000256" key="1">
    <source>
        <dbReference type="SAM" id="Phobius"/>
    </source>
</evidence>
<dbReference type="PANTHER" id="PTHR42903">
    <property type="entry name" value="INNER MEMBRANE PROTEIN YCCF"/>
    <property type="match status" value="1"/>
</dbReference>
<feature type="domain" description="Inner membrane component" evidence="2">
    <location>
        <begin position="68"/>
        <end position="118"/>
    </location>
</feature>
<name>A0A286SGF1_9BACT</name>
<dbReference type="OrthoDB" id="3238663at2"/>
<dbReference type="InterPro" id="IPR052937">
    <property type="entry name" value="Inner_membrane_protein"/>
</dbReference>
<accession>A0A286SGF1</accession>
<dbReference type="AlphaFoldDB" id="A0A286SGF1"/>
<keyword evidence="1" id="KW-1133">Transmembrane helix</keyword>
<dbReference type="Proteomes" id="UP000217289">
    <property type="component" value="Chromosome"/>
</dbReference>
<dbReference type="EMBL" id="CP022163">
    <property type="protein sequence ID" value="ATB26576.1"/>
    <property type="molecule type" value="Genomic_DNA"/>
</dbReference>
<sequence>MRLLLNLLWIVFGGFIIALEYLLGGLLLCLTVIGIPFGVQCFKLAGLGLMPFGKDIVDAPGSSSIGCILNVFWLLVAGIWIFLSHIGLALGLAVTIIGIPFAIQHVKLALLALAPFGKIVRPS</sequence>
<feature type="transmembrane region" description="Helical" evidence="1">
    <location>
        <begin position="89"/>
        <end position="114"/>
    </location>
</feature>
<dbReference type="Pfam" id="PF03733">
    <property type="entry name" value="YccF"/>
    <property type="match status" value="2"/>
</dbReference>
<evidence type="ECO:0000313" key="4">
    <source>
        <dbReference type="Proteomes" id="UP000217289"/>
    </source>
</evidence>
<keyword evidence="4" id="KW-1185">Reference proteome</keyword>
<dbReference type="PIRSF" id="PIRSF028777">
    <property type="entry name" value="UCP028777"/>
    <property type="match status" value="1"/>
</dbReference>
<gene>
    <name evidence="3" type="ORF">MEBOL_000004</name>
</gene>
<dbReference type="InterPro" id="IPR005185">
    <property type="entry name" value="YccF"/>
</dbReference>
<dbReference type="PANTHER" id="PTHR42903:SF1">
    <property type="entry name" value="INNER MEMBRANE PROTEIN YCCF"/>
    <property type="match status" value="1"/>
</dbReference>
<feature type="transmembrane region" description="Helical" evidence="1">
    <location>
        <begin position="64"/>
        <end position="83"/>
    </location>
</feature>
<feature type="transmembrane region" description="Helical" evidence="1">
    <location>
        <begin position="7"/>
        <end position="27"/>
    </location>
</feature>
<dbReference type="GO" id="GO:0005886">
    <property type="term" value="C:plasma membrane"/>
    <property type="evidence" value="ECO:0007669"/>
    <property type="project" value="TreeGrafter"/>
</dbReference>
<reference evidence="3 4" key="1">
    <citation type="submission" date="2017-06" db="EMBL/GenBank/DDBJ databases">
        <authorList>
            <person name="Kim H.J."/>
            <person name="Triplett B.A."/>
        </authorList>
    </citation>
    <scope>NUCLEOTIDE SEQUENCE [LARGE SCALE GENOMIC DNA]</scope>
    <source>
        <strain evidence="3 4">DSM 14713</strain>
    </source>
</reference>
<dbReference type="NCBIfam" id="NF008740">
    <property type="entry name" value="PRK11770.1-2"/>
    <property type="match status" value="1"/>
</dbReference>
<evidence type="ECO:0000259" key="2">
    <source>
        <dbReference type="Pfam" id="PF03733"/>
    </source>
</evidence>
<organism evidence="3 4">
    <name type="scientific">Melittangium boletus DSM 14713</name>
    <dbReference type="NCBI Taxonomy" id="1294270"/>
    <lineage>
        <taxon>Bacteria</taxon>
        <taxon>Pseudomonadati</taxon>
        <taxon>Myxococcota</taxon>
        <taxon>Myxococcia</taxon>
        <taxon>Myxococcales</taxon>
        <taxon>Cystobacterineae</taxon>
        <taxon>Archangiaceae</taxon>
        <taxon>Melittangium</taxon>
    </lineage>
</organism>
<keyword evidence="1" id="KW-0812">Transmembrane</keyword>
<dbReference type="RefSeq" id="WP_095975492.1">
    <property type="nucleotide sequence ID" value="NZ_CP022163.1"/>
</dbReference>
<proteinExistence type="predicted"/>
<evidence type="ECO:0000313" key="3">
    <source>
        <dbReference type="EMBL" id="ATB26576.1"/>
    </source>
</evidence>